<dbReference type="InterPro" id="IPR002577">
    <property type="entry name" value="HTH_HxlR"/>
</dbReference>
<evidence type="ECO:0000259" key="2">
    <source>
        <dbReference type="Pfam" id="PF01638"/>
    </source>
</evidence>
<organism evidence="3 4">
    <name type="scientific">Streptomyces albus</name>
    <dbReference type="NCBI Taxonomy" id="1888"/>
    <lineage>
        <taxon>Bacteria</taxon>
        <taxon>Bacillati</taxon>
        <taxon>Actinomycetota</taxon>
        <taxon>Actinomycetes</taxon>
        <taxon>Kitasatosporales</taxon>
        <taxon>Streptomycetaceae</taxon>
        <taxon>Streptomyces</taxon>
    </lineage>
</organism>
<dbReference type="Gene3D" id="1.10.10.10">
    <property type="entry name" value="Winged helix-like DNA-binding domain superfamily/Winged helix DNA-binding domain"/>
    <property type="match status" value="1"/>
</dbReference>
<dbReference type="Proteomes" id="UP000298111">
    <property type="component" value="Unassembled WGS sequence"/>
</dbReference>
<dbReference type="AlphaFoldDB" id="A0A8H1L0Q8"/>
<feature type="domain" description="HTH hxlR-type" evidence="2">
    <location>
        <begin position="47"/>
        <end position="90"/>
    </location>
</feature>
<proteinExistence type="predicted"/>
<name>A0A8H1L0Q8_9ACTN</name>
<comment type="caution">
    <text evidence="3">The sequence shown here is derived from an EMBL/GenBank/DDBJ whole genome shotgun (WGS) entry which is preliminary data.</text>
</comment>
<protein>
    <recommendedName>
        <fullName evidence="2">HTH hxlR-type domain-containing protein</fullName>
    </recommendedName>
</protein>
<gene>
    <name evidence="3" type="ORF">D8771_34175</name>
</gene>
<feature type="region of interest" description="Disordered" evidence="1">
    <location>
        <begin position="83"/>
        <end position="140"/>
    </location>
</feature>
<accession>A0A8H1L0Q8</accession>
<feature type="region of interest" description="Disordered" evidence="1">
    <location>
        <begin position="1"/>
        <end position="27"/>
    </location>
</feature>
<dbReference type="InterPro" id="IPR036388">
    <property type="entry name" value="WH-like_DNA-bd_sf"/>
</dbReference>
<evidence type="ECO:0000313" key="3">
    <source>
        <dbReference type="EMBL" id="TGG74652.1"/>
    </source>
</evidence>
<dbReference type="Pfam" id="PF01638">
    <property type="entry name" value="HxlR"/>
    <property type="match status" value="1"/>
</dbReference>
<feature type="compositionally biased region" description="Basic residues" evidence="1">
    <location>
        <begin position="116"/>
        <end position="125"/>
    </location>
</feature>
<evidence type="ECO:0000313" key="4">
    <source>
        <dbReference type="Proteomes" id="UP000298111"/>
    </source>
</evidence>
<reference evidence="3 4" key="1">
    <citation type="submission" date="2018-10" db="EMBL/GenBank/DDBJ databases">
        <title>Isolation of pseudouridimycin from Streptomyces albus DSM 40763.</title>
        <authorList>
            <person name="Rosenqvist P."/>
            <person name="Metsae-Ketelae M."/>
            <person name="Virta P."/>
        </authorList>
    </citation>
    <scope>NUCLEOTIDE SEQUENCE [LARGE SCALE GENOMIC DNA]</scope>
    <source>
        <strain evidence="3 4">DSM 40763</strain>
    </source>
</reference>
<sequence length="150" mass="16563">MAASWCASAPSATEYGRLTPPGEPIRRHQRAYPYRPAHQLFWPATSSRRQLSEPHSAVTGISQRMLTLTLRQPERHELVPRTVHPCVPSRTGGGGRGGQREHLSFAQPPPGLDHHGRGRAQRLRRTHEGADRPGWGSPRRGVTFTCGNAA</sequence>
<dbReference type="EMBL" id="RCIY01000120">
    <property type="protein sequence ID" value="TGG74652.1"/>
    <property type="molecule type" value="Genomic_DNA"/>
</dbReference>
<evidence type="ECO:0000256" key="1">
    <source>
        <dbReference type="SAM" id="MobiDB-lite"/>
    </source>
</evidence>